<dbReference type="EMBL" id="CAJVQB010153961">
    <property type="protein sequence ID" value="CAG8855862.1"/>
    <property type="molecule type" value="Genomic_DNA"/>
</dbReference>
<dbReference type="Proteomes" id="UP000789901">
    <property type="component" value="Unassembled WGS sequence"/>
</dbReference>
<organism evidence="1 2">
    <name type="scientific">Gigaspora margarita</name>
    <dbReference type="NCBI Taxonomy" id="4874"/>
    <lineage>
        <taxon>Eukaryota</taxon>
        <taxon>Fungi</taxon>
        <taxon>Fungi incertae sedis</taxon>
        <taxon>Mucoromycota</taxon>
        <taxon>Glomeromycotina</taxon>
        <taxon>Glomeromycetes</taxon>
        <taxon>Diversisporales</taxon>
        <taxon>Gigasporaceae</taxon>
        <taxon>Gigaspora</taxon>
    </lineage>
</organism>
<accession>A0ABN7XKY0</accession>
<name>A0ABN7XKY0_GIGMA</name>
<proteinExistence type="predicted"/>
<sequence length="86" mass="10096">NDDDYDKEHPASEEEQDVEFLEEEALKIEELLNLDAANFTNNLGKIVFDTSFEFFEEENNVQINNAEDNIDEENWNPEKKTNIILD</sequence>
<keyword evidence="2" id="KW-1185">Reference proteome</keyword>
<feature type="non-terminal residue" evidence="1">
    <location>
        <position position="86"/>
    </location>
</feature>
<feature type="non-terminal residue" evidence="1">
    <location>
        <position position="1"/>
    </location>
</feature>
<protein>
    <submittedName>
        <fullName evidence="1">17001_t:CDS:1</fullName>
    </submittedName>
</protein>
<gene>
    <name evidence="1" type="ORF">GMARGA_LOCUS44683</name>
</gene>
<reference evidence="1 2" key="1">
    <citation type="submission" date="2021-06" db="EMBL/GenBank/DDBJ databases">
        <authorList>
            <person name="Kallberg Y."/>
            <person name="Tangrot J."/>
            <person name="Rosling A."/>
        </authorList>
    </citation>
    <scope>NUCLEOTIDE SEQUENCE [LARGE SCALE GENOMIC DNA]</scope>
    <source>
        <strain evidence="1 2">120-4 pot B 10/14</strain>
    </source>
</reference>
<evidence type="ECO:0000313" key="2">
    <source>
        <dbReference type="Proteomes" id="UP000789901"/>
    </source>
</evidence>
<evidence type="ECO:0000313" key="1">
    <source>
        <dbReference type="EMBL" id="CAG8855862.1"/>
    </source>
</evidence>
<comment type="caution">
    <text evidence="1">The sequence shown here is derived from an EMBL/GenBank/DDBJ whole genome shotgun (WGS) entry which is preliminary data.</text>
</comment>